<evidence type="ECO:0000256" key="4">
    <source>
        <dbReference type="ARBA" id="ARBA00022722"/>
    </source>
</evidence>
<gene>
    <name evidence="10" type="ORF">Adt_32988</name>
</gene>
<dbReference type="EMBL" id="JBFOLK010000010">
    <property type="protein sequence ID" value="KAL2480022.1"/>
    <property type="molecule type" value="Genomic_DNA"/>
</dbReference>
<dbReference type="PANTHER" id="PTHR24559">
    <property type="entry name" value="TRANSPOSON TY3-I GAG-POL POLYPROTEIN"/>
    <property type="match status" value="1"/>
</dbReference>
<dbReference type="CDD" id="cd00303">
    <property type="entry name" value="retropepsin_like"/>
    <property type="match status" value="1"/>
</dbReference>
<sequence>MPLGEYERKFERLSRYAPHMVNTELTKAKRFEMGLRPEIKGIMAAQLYTTYAEALRRAQAISNGLGLEKKPMHGVESSEKRKWQGHEGEQDTDEITGILPISNIPAIVLIDSGATHSFISNVFMDKIGNKYEKMNGVLDVSIPSGEIISTNQIVKDINKRQSEQKVKDTSVVQEFDDVFPEDLPGIPLDQQVEFIIDLAPRTAPVSKAPYRMAPKELQELKMQPQELLDKGFIRPSVSPWGAPVLFVKKKDGSMRMCIDYRELNRLTIKNKYPLPRIEDLFDQLKGAKVFSKIDLRSGYHQLKVKGYDIPKTAFRTRYRHYEFTVMPFGLTNAPAVFMDLVN</sequence>
<evidence type="ECO:0000259" key="9">
    <source>
        <dbReference type="Pfam" id="PF00078"/>
    </source>
</evidence>
<feature type="domain" description="Reverse transcriptase" evidence="9">
    <location>
        <begin position="247"/>
        <end position="341"/>
    </location>
</feature>
<evidence type="ECO:0000313" key="10">
    <source>
        <dbReference type="EMBL" id="KAL2480022.1"/>
    </source>
</evidence>
<dbReference type="GO" id="GO:0004519">
    <property type="term" value="F:endonuclease activity"/>
    <property type="evidence" value="ECO:0007669"/>
    <property type="project" value="UniProtKB-KW"/>
</dbReference>
<evidence type="ECO:0000256" key="5">
    <source>
        <dbReference type="ARBA" id="ARBA00022759"/>
    </source>
</evidence>
<keyword evidence="5" id="KW-0255">Endonuclease</keyword>
<dbReference type="GO" id="GO:0008233">
    <property type="term" value="F:peptidase activity"/>
    <property type="evidence" value="ECO:0007669"/>
    <property type="project" value="UniProtKB-KW"/>
</dbReference>
<organism evidence="10 11">
    <name type="scientific">Abeliophyllum distichum</name>
    <dbReference type="NCBI Taxonomy" id="126358"/>
    <lineage>
        <taxon>Eukaryota</taxon>
        <taxon>Viridiplantae</taxon>
        <taxon>Streptophyta</taxon>
        <taxon>Embryophyta</taxon>
        <taxon>Tracheophyta</taxon>
        <taxon>Spermatophyta</taxon>
        <taxon>Magnoliopsida</taxon>
        <taxon>eudicotyledons</taxon>
        <taxon>Gunneridae</taxon>
        <taxon>Pentapetalae</taxon>
        <taxon>asterids</taxon>
        <taxon>lamiids</taxon>
        <taxon>Lamiales</taxon>
        <taxon>Oleaceae</taxon>
        <taxon>Forsythieae</taxon>
        <taxon>Abeliophyllum</taxon>
    </lineage>
</organism>
<reference evidence="11" key="1">
    <citation type="submission" date="2024-07" db="EMBL/GenBank/DDBJ databases">
        <title>Two chromosome-level genome assemblies of Korean endemic species Abeliophyllum distichum and Forsythia ovata (Oleaceae).</title>
        <authorList>
            <person name="Jang H."/>
        </authorList>
    </citation>
    <scope>NUCLEOTIDE SEQUENCE [LARGE SCALE GENOMIC DNA]</scope>
</reference>
<name>A0ABD1QW94_9LAMI</name>
<evidence type="ECO:0000256" key="7">
    <source>
        <dbReference type="ARBA" id="ARBA00022918"/>
    </source>
</evidence>
<evidence type="ECO:0000256" key="3">
    <source>
        <dbReference type="ARBA" id="ARBA00022695"/>
    </source>
</evidence>
<comment type="caution">
    <text evidence="10">The sequence shown here is derived from an EMBL/GenBank/DDBJ whole genome shotgun (WGS) entry which is preliminary data.</text>
</comment>
<dbReference type="CDD" id="cd01647">
    <property type="entry name" value="RT_LTR"/>
    <property type="match status" value="1"/>
</dbReference>
<feature type="region of interest" description="Disordered" evidence="8">
    <location>
        <begin position="69"/>
        <end position="92"/>
    </location>
</feature>
<proteinExistence type="predicted"/>
<dbReference type="PANTHER" id="PTHR24559:SF444">
    <property type="entry name" value="REVERSE TRANSCRIPTASE DOMAIN-CONTAINING PROTEIN"/>
    <property type="match status" value="1"/>
</dbReference>
<evidence type="ECO:0000256" key="2">
    <source>
        <dbReference type="ARBA" id="ARBA00022679"/>
    </source>
</evidence>
<dbReference type="InterPro" id="IPR043502">
    <property type="entry name" value="DNA/RNA_pol_sf"/>
</dbReference>
<evidence type="ECO:0000256" key="1">
    <source>
        <dbReference type="ARBA" id="ARBA00022670"/>
    </source>
</evidence>
<accession>A0ABD1QW94</accession>
<evidence type="ECO:0000313" key="11">
    <source>
        <dbReference type="Proteomes" id="UP001604336"/>
    </source>
</evidence>
<dbReference type="FunFam" id="3.10.10.10:FF:000007">
    <property type="entry name" value="Retrovirus-related Pol polyprotein from transposon 17.6-like Protein"/>
    <property type="match status" value="1"/>
</dbReference>
<dbReference type="GO" id="GO:0006508">
    <property type="term" value="P:proteolysis"/>
    <property type="evidence" value="ECO:0007669"/>
    <property type="project" value="UniProtKB-KW"/>
</dbReference>
<dbReference type="AlphaFoldDB" id="A0ABD1QW94"/>
<keyword evidence="11" id="KW-1185">Reference proteome</keyword>
<dbReference type="SUPFAM" id="SSF56672">
    <property type="entry name" value="DNA/RNA polymerases"/>
    <property type="match status" value="1"/>
</dbReference>
<feature type="compositionally biased region" description="Basic and acidic residues" evidence="8">
    <location>
        <begin position="69"/>
        <end position="89"/>
    </location>
</feature>
<dbReference type="Pfam" id="PF00078">
    <property type="entry name" value="RVT_1"/>
    <property type="match status" value="1"/>
</dbReference>
<dbReference type="Pfam" id="PF08284">
    <property type="entry name" value="RVP_2"/>
    <property type="match status" value="1"/>
</dbReference>
<evidence type="ECO:0000256" key="8">
    <source>
        <dbReference type="SAM" id="MobiDB-lite"/>
    </source>
</evidence>
<dbReference type="InterPro" id="IPR000477">
    <property type="entry name" value="RT_dom"/>
</dbReference>
<protein>
    <submittedName>
        <fullName evidence="10">Reverse transcriptase</fullName>
    </submittedName>
</protein>
<dbReference type="Proteomes" id="UP001604336">
    <property type="component" value="Unassembled WGS sequence"/>
</dbReference>
<dbReference type="InterPro" id="IPR043128">
    <property type="entry name" value="Rev_trsase/Diguanyl_cyclase"/>
</dbReference>
<evidence type="ECO:0000256" key="6">
    <source>
        <dbReference type="ARBA" id="ARBA00022801"/>
    </source>
</evidence>
<keyword evidence="6" id="KW-0378">Hydrolase</keyword>
<dbReference type="GO" id="GO:0003964">
    <property type="term" value="F:RNA-directed DNA polymerase activity"/>
    <property type="evidence" value="ECO:0007669"/>
    <property type="project" value="UniProtKB-KW"/>
</dbReference>
<keyword evidence="4" id="KW-0540">Nuclease</keyword>
<keyword evidence="2" id="KW-0808">Transferase</keyword>
<keyword evidence="1" id="KW-0645">Protease</keyword>
<dbReference type="Gene3D" id="3.10.10.10">
    <property type="entry name" value="HIV Type 1 Reverse Transcriptase, subunit A, domain 1"/>
    <property type="match status" value="1"/>
</dbReference>
<dbReference type="Gene3D" id="3.30.70.270">
    <property type="match status" value="1"/>
</dbReference>
<keyword evidence="3" id="KW-0548">Nucleotidyltransferase</keyword>
<dbReference type="InterPro" id="IPR053134">
    <property type="entry name" value="RNA-dir_DNA_polymerase"/>
</dbReference>
<keyword evidence="7 10" id="KW-0695">RNA-directed DNA polymerase</keyword>